<dbReference type="SUPFAM" id="SSF48371">
    <property type="entry name" value="ARM repeat"/>
    <property type="match status" value="1"/>
</dbReference>
<gene>
    <name evidence="1" type="ORF">RMAECT_0986</name>
</gene>
<evidence type="ECO:0000313" key="2">
    <source>
        <dbReference type="Proteomes" id="UP000033591"/>
    </source>
</evidence>
<proteinExistence type="predicted"/>
<dbReference type="EMBL" id="LAOC01000001">
    <property type="protein sequence ID" value="KJV78539.1"/>
    <property type="molecule type" value="Genomic_DNA"/>
</dbReference>
<name>A0A0F3PH17_RICRH</name>
<sequence length="223" mass="25506">MHLLAQSNINGKFNSRIPYLKQIQELIDEIVLKDITDWEQHIIDSGYLSEELAKLINEKLRNKETIFQAFKTTIEIITSLINKNTSGNKTKIYERLIGLLKVDDTQLKKLVLQKLAHILDETIDEMVIRESVNTITSLLNIWELNRCVNIILIKIINTISDLDEELLKQVQKLQTLVTTSMIEIVKAKPSLAKEAFKVLKELVNDSNESIKCAVIDGIVKIVK</sequence>
<comment type="caution">
    <text evidence="1">The sequence shown here is derived from an EMBL/GenBank/DDBJ whole genome shotgun (WGS) entry which is preliminary data.</text>
</comment>
<dbReference type="InterPro" id="IPR016024">
    <property type="entry name" value="ARM-type_fold"/>
</dbReference>
<dbReference type="PATRIC" id="fig|1359199.3.peg.967"/>
<dbReference type="AlphaFoldDB" id="A0A0F3PH17"/>
<accession>A0A0F3PH17</accession>
<evidence type="ECO:0000313" key="1">
    <source>
        <dbReference type="EMBL" id="KJV78539.1"/>
    </source>
</evidence>
<protein>
    <recommendedName>
        <fullName evidence="3">HEAT repeats family protein</fullName>
    </recommendedName>
</protein>
<dbReference type="Proteomes" id="UP000033591">
    <property type="component" value="Unassembled WGS sequence"/>
</dbReference>
<evidence type="ECO:0008006" key="3">
    <source>
        <dbReference type="Google" id="ProtNLM"/>
    </source>
</evidence>
<organism evidence="1 2">
    <name type="scientific">Rickettsia rhipicephali str. Ect</name>
    <dbReference type="NCBI Taxonomy" id="1359199"/>
    <lineage>
        <taxon>Bacteria</taxon>
        <taxon>Pseudomonadati</taxon>
        <taxon>Pseudomonadota</taxon>
        <taxon>Alphaproteobacteria</taxon>
        <taxon>Rickettsiales</taxon>
        <taxon>Rickettsiaceae</taxon>
        <taxon>Rickettsieae</taxon>
        <taxon>Rickettsia</taxon>
        <taxon>spotted fever group</taxon>
    </lineage>
</organism>
<reference evidence="1 2" key="1">
    <citation type="submission" date="2015-01" db="EMBL/GenBank/DDBJ databases">
        <title>Genome Sequencing of Rickettsiales.</title>
        <authorList>
            <person name="Daugherty S.C."/>
            <person name="Su Q."/>
            <person name="Abolude K."/>
            <person name="Beier-Sexton M."/>
            <person name="Carlyon J.A."/>
            <person name="Carter R."/>
            <person name="Day N.P."/>
            <person name="Dumler S.J."/>
            <person name="Dyachenko V."/>
            <person name="Godinez A."/>
            <person name="Kurtti T.J."/>
            <person name="Lichay M."/>
            <person name="Mullins K.E."/>
            <person name="Ott S."/>
            <person name="Pappas-Brown V."/>
            <person name="Paris D.H."/>
            <person name="Patel P."/>
            <person name="Richards A.L."/>
            <person name="Sadzewicz L."/>
            <person name="Sears K."/>
            <person name="Seidman D."/>
            <person name="Sengamalay N."/>
            <person name="Stenos J."/>
            <person name="Tallon L.J."/>
            <person name="Vincent G."/>
            <person name="Fraser C.M."/>
            <person name="Munderloh U."/>
            <person name="Dunning-Hotopp J.C."/>
        </authorList>
    </citation>
    <scope>NUCLEOTIDE SEQUENCE [LARGE SCALE GENOMIC DNA]</scope>
    <source>
        <strain evidence="1 2">Ect</strain>
    </source>
</reference>